<dbReference type="CDD" id="cd03801">
    <property type="entry name" value="GT4_PimA-like"/>
    <property type="match status" value="1"/>
</dbReference>
<evidence type="ECO:0000256" key="1">
    <source>
        <dbReference type="SAM" id="Phobius"/>
    </source>
</evidence>
<name>A0A1F6DJ56_9BACT</name>
<dbReference type="Proteomes" id="UP000178532">
    <property type="component" value="Unassembled WGS sequence"/>
</dbReference>
<dbReference type="PANTHER" id="PTHR12526">
    <property type="entry name" value="GLYCOSYLTRANSFERASE"/>
    <property type="match status" value="1"/>
</dbReference>
<accession>A0A1F6DJ56</accession>
<sequence>MERQRSLAPKPGTIHFYTFSDIRSSSSRPRAFCVADELRARGLSTVIHTPPVLLISRTHWPGKWALIVEVIRSLFSIKKGDVVYLQRAIANKYFLIIMVAYLFISRRKMIFDIDDPVYVHSFFKTMVLTRMADLVIVSSHAQVEWARQYNNNVHLIHITVNHAAYKKFTKQYSQNSAPVVIGWTGAANNHIPNLKILASVLRMVVGETKVPFTFVLIGASRNKEVHEMFQHIPGLAVEIVDWVNPENILLEIQKFDIGVVPNRIDGEWNTGKQSYKLIEYMACGLAIVASAFGEVPYVIQDGMNGYLAHTEEEFAEKLEKLLSDPALRARLGHAAQERIRTEYCFEVVIPRMIELINAVAQR</sequence>
<reference evidence="2 3" key="1">
    <citation type="journal article" date="2016" name="Nat. Commun.">
        <title>Thousands of microbial genomes shed light on interconnected biogeochemical processes in an aquifer system.</title>
        <authorList>
            <person name="Anantharaman K."/>
            <person name="Brown C.T."/>
            <person name="Hug L.A."/>
            <person name="Sharon I."/>
            <person name="Castelle C.J."/>
            <person name="Probst A.J."/>
            <person name="Thomas B.C."/>
            <person name="Singh A."/>
            <person name="Wilkins M.J."/>
            <person name="Karaoz U."/>
            <person name="Brodie E.L."/>
            <person name="Williams K.H."/>
            <person name="Hubbard S.S."/>
            <person name="Banfield J.F."/>
        </authorList>
    </citation>
    <scope>NUCLEOTIDE SEQUENCE [LARGE SCALE GENOMIC DNA]</scope>
</reference>
<dbReference type="STRING" id="1798495.A3C19_01695"/>
<evidence type="ECO:0000313" key="3">
    <source>
        <dbReference type="Proteomes" id="UP000178532"/>
    </source>
</evidence>
<dbReference type="EMBL" id="MFLI01000020">
    <property type="protein sequence ID" value="OGG61448.1"/>
    <property type="molecule type" value="Genomic_DNA"/>
</dbReference>
<proteinExistence type="predicted"/>
<gene>
    <name evidence="2" type="ORF">A3C19_01695</name>
</gene>
<keyword evidence="1" id="KW-0812">Transmembrane</keyword>
<protein>
    <recommendedName>
        <fullName evidence="4">Glycosyl transferase family 1 domain-containing protein</fullName>
    </recommendedName>
</protein>
<evidence type="ECO:0008006" key="4">
    <source>
        <dbReference type="Google" id="ProtNLM"/>
    </source>
</evidence>
<evidence type="ECO:0000313" key="2">
    <source>
        <dbReference type="EMBL" id="OGG61448.1"/>
    </source>
</evidence>
<organism evidence="2 3">
    <name type="scientific">Candidatus Kaiserbacteria bacterium RIFCSPHIGHO2_02_FULL_54_22</name>
    <dbReference type="NCBI Taxonomy" id="1798495"/>
    <lineage>
        <taxon>Bacteria</taxon>
        <taxon>Candidatus Kaiseribacteriota</taxon>
    </lineage>
</organism>
<keyword evidence="1" id="KW-0472">Membrane</keyword>
<feature type="transmembrane region" description="Helical" evidence="1">
    <location>
        <begin position="84"/>
        <end position="104"/>
    </location>
</feature>
<keyword evidence="1" id="KW-1133">Transmembrane helix</keyword>
<comment type="caution">
    <text evidence="2">The sequence shown here is derived from an EMBL/GenBank/DDBJ whole genome shotgun (WGS) entry which is preliminary data.</text>
</comment>
<dbReference type="AlphaFoldDB" id="A0A1F6DJ56"/>
<dbReference type="SUPFAM" id="SSF53756">
    <property type="entry name" value="UDP-Glycosyltransferase/glycogen phosphorylase"/>
    <property type="match status" value="1"/>
</dbReference>
<dbReference type="Pfam" id="PF13692">
    <property type="entry name" value="Glyco_trans_1_4"/>
    <property type="match status" value="1"/>
</dbReference>
<dbReference type="Gene3D" id="3.40.50.2000">
    <property type="entry name" value="Glycogen Phosphorylase B"/>
    <property type="match status" value="2"/>
</dbReference>